<comment type="catalytic activity">
    <reaction evidence="5">
        <text>(S)-2-hydroxyglutarate + A = 2-oxoglutarate + AH2</text>
        <dbReference type="Rhea" id="RHEA:21252"/>
        <dbReference type="ChEBI" id="CHEBI:13193"/>
        <dbReference type="ChEBI" id="CHEBI:16782"/>
        <dbReference type="ChEBI" id="CHEBI:16810"/>
        <dbReference type="ChEBI" id="CHEBI:17499"/>
        <dbReference type="EC" id="1.1.99.2"/>
    </reaction>
</comment>
<dbReference type="PANTHER" id="PTHR43104:SF2">
    <property type="entry name" value="L-2-HYDROXYGLUTARATE DEHYDROGENASE, MITOCHONDRIAL"/>
    <property type="match status" value="1"/>
</dbReference>
<evidence type="ECO:0000256" key="3">
    <source>
        <dbReference type="ARBA" id="ARBA00022827"/>
    </source>
</evidence>
<evidence type="ECO:0000256" key="8">
    <source>
        <dbReference type="ARBA" id="ARBA00041137"/>
    </source>
</evidence>
<name>A0A8C0X3M3_CASCN</name>
<gene>
    <name evidence="11" type="primary">LOC109686540</name>
</gene>
<keyword evidence="9" id="KW-0472">Membrane</keyword>
<dbReference type="NCBIfam" id="NF008726">
    <property type="entry name" value="PRK11728.1"/>
    <property type="match status" value="1"/>
</dbReference>
<dbReference type="InterPro" id="IPR006076">
    <property type="entry name" value="FAD-dep_OxRdtase"/>
</dbReference>
<evidence type="ECO:0000256" key="9">
    <source>
        <dbReference type="SAM" id="Phobius"/>
    </source>
</evidence>
<keyword evidence="9" id="KW-0812">Transmembrane</keyword>
<dbReference type="EC" id="1.1.99.2" evidence="7"/>
<evidence type="ECO:0000256" key="4">
    <source>
        <dbReference type="ARBA" id="ARBA00023002"/>
    </source>
</evidence>
<evidence type="ECO:0000313" key="11">
    <source>
        <dbReference type="Ensembl" id="ENSCCNP00000021833.1"/>
    </source>
</evidence>
<evidence type="ECO:0000256" key="7">
    <source>
        <dbReference type="ARBA" id="ARBA00038878"/>
    </source>
</evidence>
<dbReference type="Gene3D" id="3.30.9.10">
    <property type="entry name" value="D-Amino Acid Oxidase, subunit A, domain 2"/>
    <property type="match status" value="2"/>
</dbReference>
<sequence>DWPIVLLFGGVFAWFWISVNTGFIKCVWQFSFPFYFMEQFKEGWYQFFFKGLIEFSRESIRSWTFLFGETLDCCFNFILCYRSIQLIVAVEQEEIPRLKALYERGLQNGVQGLRLIQQEDIRKKEPYCRGLLAIDCPYTGIVDYRQVALSFAQDFQEAGGSVLTDFEVKDIKMADGSKNGMKYPIVIKNTKGEEIQCQYVVTCAGLYSDRISELSGCNPDPHIIPFRGDYLLLKPEKCYLVKGNIYPVPDSRFPFLGVHFTPRMDGSIWLGPNAVLAFKREGYRPFDFSASDVTDIIINSGFLKLVFQNFFYGVNEMYKACCLGATVKHLQKFIPEITVSDILRGPAGVRAQAVDKGGNLVDDFVFDGGVGDAGNRILHVRNAPSPAATSSLAISKMIVDEMQQRFEL</sequence>
<organism evidence="11">
    <name type="scientific">Castor canadensis</name>
    <name type="common">American beaver</name>
    <dbReference type="NCBI Taxonomy" id="51338"/>
    <lineage>
        <taxon>Eukaryota</taxon>
        <taxon>Metazoa</taxon>
        <taxon>Chordata</taxon>
        <taxon>Craniata</taxon>
        <taxon>Vertebrata</taxon>
        <taxon>Euteleostomi</taxon>
        <taxon>Mammalia</taxon>
        <taxon>Eutheria</taxon>
        <taxon>Euarchontoglires</taxon>
        <taxon>Glires</taxon>
        <taxon>Rodentia</taxon>
        <taxon>Castorimorpha</taxon>
        <taxon>Castoridae</taxon>
        <taxon>Castor</taxon>
    </lineage>
</organism>
<dbReference type="GO" id="GO:0047545">
    <property type="term" value="F:(S)-2-hydroxyglutarate dehydrogenase activity"/>
    <property type="evidence" value="ECO:0007669"/>
    <property type="project" value="UniProtKB-EC"/>
</dbReference>
<accession>A0A8C0X3M3</accession>
<dbReference type="PANTHER" id="PTHR43104">
    <property type="entry name" value="L-2-HYDROXYGLUTARATE DEHYDROGENASE, MITOCHONDRIAL"/>
    <property type="match status" value="1"/>
</dbReference>
<keyword evidence="3" id="KW-0274">FAD</keyword>
<keyword evidence="9" id="KW-1133">Transmembrane helix</keyword>
<evidence type="ECO:0000256" key="6">
    <source>
        <dbReference type="ARBA" id="ARBA00037941"/>
    </source>
</evidence>
<proteinExistence type="inferred from homology"/>
<evidence type="ECO:0000259" key="10">
    <source>
        <dbReference type="Pfam" id="PF01266"/>
    </source>
</evidence>
<protein>
    <recommendedName>
        <fullName evidence="8">L-2-hydroxyglutarate dehydrogenase, mitochondrial</fullName>
        <ecNumber evidence="7">1.1.99.2</ecNumber>
    </recommendedName>
</protein>
<keyword evidence="4" id="KW-0560">Oxidoreductase</keyword>
<comment type="cofactor">
    <cofactor evidence="1">
        <name>FAD</name>
        <dbReference type="ChEBI" id="CHEBI:57692"/>
    </cofactor>
</comment>
<dbReference type="Pfam" id="PF01266">
    <property type="entry name" value="DAO"/>
    <property type="match status" value="1"/>
</dbReference>
<evidence type="ECO:0000256" key="5">
    <source>
        <dbReference type="ARBA" id="ARBA00036066"/>
    </source>
</evidence>
<dbReference type="SUPFAM" id="SSF51905">
    <property type="entry name" value="FAD/NAD(P)-binding domain"/>
    <property type="match status" value="1"/>
</dbReference>
<evidence type="ECO:0000256" key="1">
    <source>
        <dbReference type="ARBA" id="ARBA00001974"/>
    </source>
</evidence>
<comment type="similarity">
    <text evidence="6">Belongs to the L2HGDH family.</text>
</comment>
<dbReference type="Ensembl" id="ENSCCNT00000028031.1">
    <property type="protein sequence ID" value="ENSCCNP00000021833.1"/>
    <property type="gene ID" value="ENSCCNG00000021513.1"/>
</dbReference>
<dbReference type="AlphaFoldDB" id="A0A8C0X3M3"/>
<feature type="transmembrane region" description="Helical" evidence="9">
    <location>
        <begin position="6"/>
        <end position="28"/>
    </location>
</feature>
<reference evidence="11" key="1">
    <citation type="submission" date="2023-09" db="UniProtKB">
        <authorList>
            <consortium name="Ensembl"/>
        </authorList>
    </citation>
    <scope>IDENTIFICATION</scope>
</reference>
<evidence type="ECO:0000256" key="2">
    <source>
        <dbReference type="ARBA" id="ARBA00022630"/>
    </source>
</evidence>
<feature type="domain" description="FAD dependent oxidoreductase" evidence="10">
    <location>
        <begin position="52"/>
        <end position="400"/>
    </location>
</feature>
<keyword evidence="2" id="KW-0285">Flavoprotein</keyword>
<dbReference type="InterPro" id="IPR036188">
    <property type="entry name" value="FAD/NAD-bd_sf"/>
</dbReference>